<dbReference type="RefSeq" id="WP_339587409.1">
    <property type="nucleotide sequence ID" value="NZ_JBBHJZ010000002.1"/>
</dbReference>
<dbReference type="EC" id="2.8.2.-" evidence="1"/>
<comment type="caution">
    <text evidence="1">The sequence shown here is derived from an EMBL/GenBank/DDBJ whole genome shotgun (WGS) entry which is preliminary data.</text>
</comment>
<name>A0ABU8RWL1_9SPHN</name>
<proteinExistence type="predicted"/>
<protein>
    <submittedName>
        <fullName evidence="1">Sulfotransferase</fullName>
        <ecNumber evidence="1">2.8.2.-</ecNumber>
    </submittedName>
</protein>
<gene>
    <name evidence="1" type="ORF">WG901_12550</name>
</gene>
<dbReference type="EMBL" id="JBBHJZ010000002">
    <property type="protein sequence ID" value="MEJ5977471.1"/>
    <property type="molecule type" value="Genomic_DNA"/>
</dbReference>
<dbReference type="PANTHER" id="PTHR36451:SF1">
    <property type="entry name" value="OMEGA-HYDROXY-BETA-DIHYDROMENAQUINONE-9 SULFOTRANSFERASE STF3"/>
    <property type="match status" value="1"/>
</dbReference>
<accession>A0ABU8RWL1</accession>
<evidence type="ECO:0000313" key="1">
    <source>
        <dbReference type="EMBL" id="MEJ5977471.1"/>
    </source>
</evidence>
<dbReference type="InterPro" id="IPR027417">
    <property type="entry name" value="P-loop_NTPase"/>
</dbReference>
<keyword evidence="2" id="KW-1185">Reference proteome</keyword>
<dbReference type="GO" id="GO:0016740">
    <property type="term" value="F:transferase activity"/>
    <property type="evidence" value="ECO:0007669"/>
    <property type="project" value="UniProtKB-KW"/>
</dbReference>
<dbReference type="Pfam" id="PF13469">
    <property type="entry name" value="Sulfotransfer_3"/>
    <property type="match status" value="1"/>
</dbReference>
<dbReference type="SUPFAM" id="SSF52540">
    <property type="entry name" value="P-loop containing nucleoside triphosphate hydrolases"/>
    <property type="match status" value="1"/>
</dbReference>
<reference evidence="1 2" key="1">
    <citation type="submission" date="2024-03" db="EMBL/GenBank/DDBJ databases">
        <authorList>
            <person name="Jo J.-H."/>
        </authorList>
    </citation>
    <scope>NUCLEOTIDE SEQUENCE [LARGE SCALE GENOMIC DNA]</scope>
    <source>
        <strain evidence="1 2">PS1R-30</strain>
    </source>
</reference>
<dbReference type="PANTHER" id="PTHR36451">
    <property type="entry name" value="PAPS-DEPENDENT SULFOTRANSFERASE STF3"/>
    <property type="match status" value="1"/>
</dbReference>
<sequence length="381" mass="43426">MTIEKIIAAASAQTGLTDFGDPSVLEGLRRLLEAYATEARFTERGAAMAEGDLVTYMGIRMKIEDWLAKHPELLEAPIEKPMFVFGLPRTGTTLVINLLNADPARRSFLRWEAYDPTPPAQPHELSAGPRYQKMQDKTQMSLQYMPQIAAIHYEDADSPTECQFLMTPSFCAQVYESQADIPSYRQWFLHEADYRPAFRHHKRTLQALQQNTKGRWTLKNPWHPLYLDALHETYPDSQLVMTHRDPAEVVGSICSLIKHVRAIYSDSVDLKGIGETFMDTFQVMIDRADAFKAKHGENAIHDVQYADVVRDPIGVVRGIYDRFDEAFTPAADAAMQAYMANNQKGKHGKHSYDLAEYGLTKEGVRERFQSYIERYDIPVKD</sequence>
<dbReference type="Gene3D" id="3.40.50.300">
    <property type="entry name" value="P-loop containing nucleotide triphosphate hydrolases"/>
    <property type="match status" value="1"/>
</dbReference>
<keyword evidence="1" id="KW-0808">Transferase</keyword>
<organism evidence="1 2">
    <name type="scientific">Novosphingobium anseongense</name>
    <dbReference type="NCBI Taxonomy" id="3133436"/>
    <lineage>
        <taxon>Bacteria</taxon>
        <taxon>Pseudomonadati</taxon>
        <taxon>Pseudomonadota</taxon>
        <taxon>Alphaproteobacteria</taxon>
        <taxon>Sphingomonadales</taxon>
        <taxon>Sphingomonadaceae</taxon>
        <taxon>Novosphingobium</taxon>
    </lineage>
</organism>
<dbReference type="Proteomes" id="UP001361239">
    <property type="component" value="Unassembled WGS sequence"/>
</dbReference>
<dbReference type="InterPro" id="IPR052736">
    <property type="entry name" value="Stf3_sulfotransferase"/>
</dbReference>
<evidence type="ECO:0000313" key="2">
    <source>
        <dbReference type="Proteomes" id="UP001361239"/>
    </source>
</evidence>